<protein>
    <submittedName>
        <fullName evidence="1">Uncharacterized protein</fullName>
    </submittedName>
</protein>
<organism evidence="1 2">
    <name type="scientific">Dryococelus australis</name>
    <dbReference type="NCBI Taxonomy" id="614101"/>
    <lineage>
        <taxon>Eukaryota</taxon>
        <taxon>Metazoa</taxon>
        <taxon>Ecdysozoa</taxon>
        <taxon>Arthropoda</taxon>
        <taxon>Hexapoda</taxon>
        <taxon>Insecta</taxon>
        <taxon>Pterygota</taxon>
        <taxon>Neoptera</taxon>
        <taxon>Polyneoptera</taxon>
        <taxon>Phasmatodea</taxon>
        <taxon>Verophasmatodea</taxon>
        <taxon>Anareolatae</taxon>
        <taxon>Phasmatidae</taxon>
        <taxon>Eurycanthinae</taxon>
        <taxon>Dryococelus</taxon>
    </lineage>
</organism>
<gene>
    <name evidence="1" type="ORF">PR048_028972</name>
</gene>
<evidence type="ECO:0000313" key="2">
    <source>
        <dbReference type="Proteomes" id="UP001159363"/>
    </source>
</evidence>
<evidence type="ECO:0000313" key="1">
    <source>
        <dbReference type="EMBL" id="KAJ8869961.1"/>
    </source>
</evidence>
<name>A0ABQ9GC44_9NEOP</name>
<sequence length="343" mass="37421">MLLNFVWPGQVRKRLLKQTATNANRQMTVGTPVPTHRYMRHEVNTTLCRSGDGAFDERGSVAFIAPLLLGVTHAKIGPGGPVMFERHSRMQLSVHRESGQTAGVLLDGSWLNSLKRRHTTHEVLQPVLALKRCFPAPCAITRWARPGISGGEIFPGGGGGIGNKKRDEKGVLWWVIDSQWRGSISGGWLALLPIRQQDPPGSASQTEKRGSYKGDTTTLIKCAIATKRKALNWRGVLVALRVPMGLSSTIYLPGGVAPEFSHEGIMPDDAVGWRVFSEISRFLHSLIPVLLHTHFASWASAGVTFRQVALSALCVEAMGQVLSEQESAVELSHFETASNAEHA</sequence>
<keyword evidence="2" id="KW-1185">Reference proteome</keyword>
<proteinExistence type="predicted"/>
<dbReference type="Proteomes" id="UP001159363">
    <property type="component" value="Chromosome 12"/>
</dbReference>
<reference evidence="1 2" key="1">
    <citation type="submission" date="2023-02" db="EMBL/GenBank/DDBJ databases">
        <title>LHISI_Scaffold_Assembly.</title>
        <authorList>
            <person name="Stuart O.P."/>
            <person name="Cleave R."/>
            <person name="Magrath M.J.L."/>
            <person name="Mikheyev A.S."/>
        </authorList>
    </citation>
    <scope>NUCLEOTIDE SEQUENCE [LARGE SCALE GENOMIC DNA]</scope>
    <source>
        <strain evidence="1">Daus_M_001</strain>
        <tissue evidence="1">Leg muscle</tissue>
    </source>
</reference>
<comment type="caution">
    <text evidence="1">The sequence shown here is derived from an EMBL/GenBank/DDBJ whole genome shotgun (WGS) entry which is preliminary data.</text>
</comment>
<dbReference type="EMBL" id="JARBHB010000013">
    <property type="protein sequence ID" value="KAJ8869961.1"/>
    <property type="molecule type" value="Genomic_DNA"/>
</dbReference>
<accession>A0ABQ9GC44</accession>